<reference evidence="3" key="1">
    <citation type="submission" date="2021-01" db="EMBL/GenBank/DDBJ databases">
        <title>Caligus Genome Assembly.</title>
        <authorList>
            <person name="Gallardo-Escarate C."/>
        </authorList>
    </citation>
    <scope>NUCLEOTIDE SEQUENCE [LARGE SCALE GENOMIC DNA]</scope>
</reference>
<evidence type="ECO:0000313" key="2">
    <source>
        <dbReference type="EMBL" id="QQP49701.1"/>
    </source>
</evidence>
<protein>
    <submittedName>
        <fullName evidence="2">Bloom syndrome protein -like protein</fullName>
    </submittedName>
</protein>
<sequence>MINSQSSTVWKSLQIISSETTPRPAVENIRKVLSPHAPNHTPTRDSREVSASQKLNSLSKPLFAGSPQMIRY</sequence>
<organism evidence="2 3">
    <name type="scientific">Caligus rogercresseyi</name>
    <name type="common">Sea louse</name>
    <dbReference type="NCBI Taxonomy" id="217165"/>
    <lineage>
        <taxon>Eukaryota</taxon>
        <taxon>Metazoa</taxon>
        <taxon>Ecdysozoa</taxon>
        <taxon>Arthropoda</taxon>
        <taxon>Crustacea</taxon>
        <taxon>Multicrustacea</taxon>
        <taxon>Hexanauplia</taxon>
        <taxon>Copepoda</taxon>
        <taxon>Siphonostomatoida</taxon>
        <taxon>Caligidae</taxon>
        <taxon>Caligus</taxon>
    </lineage>
</organism>
<gene>
    <name evidence="2" type="ORF">FKW44_010458</name>
</gene>
<proteinExistence type="predicted"/>
<dbReference type="Proteomes" id="UP000595437">
    <property type="component" value="Chromosome 6"/>
</dbReference>
<accession>A0A7T8HGS2</accession>
<feature type="region of interest" description="Disordered" evidence="1">
    <location>
        <begin position="33"/>
        <end position="56"/>
    </location>
</feature>
<dbReference type="AlphaFoldDB" id="A0A7T8HGS2"/>
<dbReference type="EMBL" id="CP045895">
    <property type="protein sequence ID" value="QQP49701.1"/>
    <property type="molecule type" value="Genomic_DNA"/>
</dbReference>
<evidence type="ECO:0000256" key="1">
    <source>
        <dbReference type="SAM" id="MobiDB-lite"/>
    </source>
</evidence>
<keyword evidence="3" id="KW-1185">Reference proteome</keyword>
<evidence type="ECO:0000313" key="3">
    <source>
        <dbReference type="Proteomes" id="UP000595437"/>
    </source>
</evidence>
<name>A0A7T8HGS2_CALRO</name>